<name>A0ACA9MV85_9GLOM</name>
<keyword evidence="2" id="KW-1185">Reference proteome</keyword>
<protein>
    <submittedName>
        <fullName evidence="1">13523_t:CDS:1</fullName>
    </submittedName>
</protein>
<evidence type="ECO:0000313" key="1">
    <source>
        <dbReference type="EMBL" id="CAG8616183.1"/>
    </source>
</evidence>
<reference evidence="1" key="1">
    <citation type="submission" date="2021-06" db="EMBL/GenBank/DDBJ databases">
        <authorList>
            <person name="Kallberg Y."/>
            <person name="Tangrot J."/>
            <person name="Rosling A."/>
        </authorList>
    </citation>
    <scope>NUCLEOTIDE SEQUENCE</scope>
    <source>
        <strain evidence="1">IL203A</strain>
    </source>
</reference>
<organism evidence="1 2">
    <name type="scientific">Dentiscutata heterogama</name>
    <dbReference type="NCBI Taxonomy" id="1316150"/>
    <lineage>
        <taxon>Eukaryota</taxon>
        <taxon>Fungi</taxon>
        <taxon>Fungi incertae sedis</taxon>
        <taxon>Mucoromycota</taxon>
        <taxon>Glomeromycotina</taxon>
        <taxon>Glomeromycetes</taxon>
        <taxon>Diversisporales</taxon>
        <taxon>Gigasporaceae</taxon>
        <taxon>Dentiscutata</taxon>
    </lineage>
</organism>
<sequence length="158" mass="18160">LLFEALDSIEIESDSNIEFNSNISIDPCYDETLITFIISHRLNNLPQIINIHPKSDHWLGRKATIWDICSKFGIAEGTVPLFISRVIEALKLLKKDVIIWSCNNYQQRIHMGFEEMYSFPNVIGVLDESHMNLFEAPSKLNKDTKMPLCYTSSGCYRS</sequence>
<comment type="caution">
    <text evidence="1">The sequence shown here is derived from an EMBL/GenBank/DDBJ whole genome shotgun (WGS) entry which is preliminary data.</text>
</comment>
<feature type="non-terminal residue" evidence="1">
    <location>
        <position position="1"/>
    </location>
</feature>
<evidence type="ECO:0000313" key="2">
    <source>
        <dbReference type="Proteomes" id="UP000789702"/>
    </source>
</evidence>
<proteinExistence type="predicted"/>
<accession>A0ACA9MV85</accession>
<dbReference type="Proteomes" id="UP000789702">
    <property type="component" value="Unassembled WGS sequence"/>
</dbReference>
<gene>
    <name evidence="1" type="ORF">DHETER_LOCUS7832</name>
</gene>
<dbReference type="EMBL" id="CAJVPU010011606">
    <property type="protein sequence ID" value="CAG8616183.1"/>
    <property type="molecule type" value="Genomic_DNA"/>
</dbReference>